<dbReference type="HOGENOM" id="CLU_538706_0_0_1"/>
<dbReference type="EMBL" id="GL698495">
    <property type="protein sequence ID" value="EFY89838.1"/>
    <property type="molecule type" value="Genomic_DNA"/>
</dbReference>
<dbReference type="eggNOG" id="ENOG502R6QD">
    <property type="taxonomic scope" value="Eukaryota"/>
</dbReference>
<dbReference type="OMA" id="VINCHVE"/>
<gene>
    <name evidence="2" type="ORF">MAC_04047</name>
</gene>
<dbReference type="OrthoDB" id="5333491at2759"/>
<dbReference type="Proteomes" id="UP000002499">
    <property type="component" value="Unassembled WGS sequence"/>
</dbReference>
<proteinExistence type="predicted"/>
<evidence type="ECO:0000313" key="3">
    <source>
        <dbReference type="Proteomes" id="UP000002499"/>
    </source>
</evidence>
<dbReference type="AlphaFoldDB" id="E9E2E9"/>
<feature type="domain" description="DUF6546" evidence="1">
    <location>
        <begin position="337"/>
        <end position="471"/>
    </location>
</feature>
<dbReference type="Pfam" id="PF20183">
    <property type="entry name" value="DUF6546"/>
    <property type="match status" value="1"/>
</dbReference>
<keyword evidence="3" id="KW-1185">Reference proteome</keyword>
<protein>
    <recommendedName>
        <fullName evidence="1">DUF6546 domain-containing protein</fullName>
    </recommendedName>
</protein>
<accession>E9E2E9</accession>
<organism evidence="3">
    <name type="scientific">Metarhizium acridum (strain CQMa 102)</name>
    <dbReference type="NCBI Taxonomy" id="655827"/>
    <lineage>
        <taxon>Eukaryota</taxon>
        <taxon>Fungi</taxon>
        <taxon>Dikarya</taxon>
        <taxon>Ascomycota</taxon>
        <taxon>Pezizomycotina</taxon>
        <taxon>Sordariomycetes</taxon>
        <taxon>Hypocreomycetidae</taxon>
        <taxon>Hypocreales</taxon>
        <taxon>Clavicipitaceae</taxon>
        <taxon>Metarhizium</taxon>
    </lineage>
</organism>
<evidence type="ECO:0000313" key="2">
    <source>
        <dbReference type="EMBL" id="EFY89838.1"/>
    </source>
</evidence>
<dbReference type="InterPro" id="IPR046676">
    <property type="entry name" value="DUF6546"/>
</dbReference>
<dbReference type="KEGG" id="maw:19248358"/>
<sequence length="506" mass="57969">MPWNMLPRELSNEILTQVVETACSSNEPIARYASVCRGWQAFFEWYTFCSLDVTPGDLDTFRSAFQAVQRRRYLQRLGLVLALPQHPPIRFHNSQGDTEEQTALLLMRMIWDGGPGAYYVPPGLKHQHGLDNMSFVSGVSSLFRLLAAWTRDQVSDKGVALEIIADSKSYWQRMAERLRQYGRLSAMHQRPVQNLWMVSGTRFLATSVSWRDWQGPICAAEVDFNFELGLYYGGACGGQGRIARTRGREELFPIVRVITAVSIRRRTVRRFHPEAVRAIVRSLPCLQRLDWQLRPFVTCKSKRPFEHDIVKVLRALPSSLRHVHVTQVQMYLIRCRRRDYECDGVLFRSIWARLSRLESLSLEYHGRTLESYMKNNTTPWPKLERLVFAARGSIGDHPTDDLNRLVQNAARMLLRMPRLRFLMLYDTTGRGVGCFTCRVADGAIALDLKCSWHFIPDAVSIASWQTTAAARAVQNVTWDAGMPGISHIIQYINLIRIKSPILLRGG</sequence>
<name>E9E2E9_METAQ</name>
<reference evidence="2 3" key="1">
    <citation type="journal article" date="2011" name="PLoS Genet.">
        <title>Genome sequencing and comparative transcriptomics of the model entomopathogenic fungi Metarhizium anisopliae and M. acridum.</title>
        <authorList>
            <person name="Gao Q."/>
            <person name="Jin K."/>
            <person name="Ying S.H."/>
            <person name="Zhang Y."/>
            <person name="Xiao G."/>
            <person name="Shang Y."/>
            <person name="Duan Z."/>
            <person name="Hu X."/>
            <person name="Xie X.Q."/>
            <person name="Zhou G."/>
            <person name="Peng G."/>
            <person name="Luo Z."/>
            <person name="Huang W."/>
            <person name="Wang B."/>
            <person name="Fang W."/>
            <person name="Wang S."/>
            <person name="Zhong Y."/>
            <person name="Ma L.J."/>
            <person name="St Leger R.J."/>
            <person name="Zhao G.P."/>
            <person name="Pei Y."/>
            <person name="Feng M.G."/>
            <person name="Xia Y."/>
            <person name="Wang C."/>
        </authorList>
    </citation>
    <scope>NUCLEOTIDE SEQUENCE [LARGE SCALE GENOMIC DNA]</scope>
    <source>
        <strain evidence="2 3">CQMa 102</strain>
    </source>
</reference>
<dbReference type="InParanoid" id="E9E2E9"/>
<evidence type="ECO:0000259" key="1">
    <source>
        <dbReference type="Pfam" id="PF20183"/>
    </source>
</evidence>
<dbReference type="GeneID" id="19248358"/>